<evidence type="ECO:0000313" key="5">
    <source>
        <dbReference type="EMBL" id="MBP2063642.1"/>
    </source>
</evidence>
<protein>
    <submittedName>
        <fullName evidence="5">NAD(P)-dependent dehydrogenase (Short-subunit alcohol dehydrogenase family)</fullName>
    </submittedName>
    <submittedName>
        <fullName evidence="4">Oxidoreductase</fullName>
    </submittedName>
</protein>
<dbReference type="RefSeq" id="WP_044580417.1">
    <property type="nucleotide sequence ID" value="NZ_BAABDR010000100.1"/>
</dbReference>
<dbReference type="Gene3D" id="3.40.50.720">
    <property type="entry name" value="NAD(P)-binding Rossmann-like Domain"/>
    <property type="match status" value="1"/>
</dbReference>
<dbReference type="PROSITE" id="PS00061">
    <property type="entry name" value="ADH_SHORT"/>
    <property type="match status" value="1"/>
</dbReference>
<dbReference type="InterPro" id="IPR036291">
    <property type="entry name" value="NAD(P)-bd_dom_sf"/>
</dbReference>
<dbReference type="FunFam" id="3.40.50.720:FF:000084">
    <property type="entry name" value="Short-chain dehydrogenase reductase"/>
    <property type="match status" value="1"/>
</dbReference>
<dbReference type="HOGENOM" id="CLU_010194_1_0_11"/>
<evidence type="ECO:0000256" key="2">
    <source>
        <dbReference type="ARBA" id="ARBA00023002"/>
    </source>
</evidence>
<proteinExistence type="inferred from homology"/>
<dbReference type="SMART" id="SM00822">
    <property type="entry name" value="PKS_KR"/>
    <property type="match status" value="1"/>
</dbReference>
<organism evidence="4">
    <name type="scientific">Streptomyces iranensis</name>
    <dbReference type="NCBI Taxonomy" id="576784"/>
    <lineage>
        <taxon>Bacteria</taxon>
        <taxon>Bacillati</taxon>
        <taxon>Actinomycetota</taxon>
        <taxon>Actinomycetes</taxon>
        <taxon>Kitasatosporales</taxon>
        <taxon>Streptomycetaceae</taxon>
        <taxon>Streptomyces</taxon>
        <taxon>Streptomyces violaceusniger group</taxon>
    </lineage>
</organism>
<keyword evidence="2" id="KW-0560">Oxidoreductase</keyword>
<reference evidence="5 6" key="2">
    <citation type="submission" date="2021-03" db="EMBL/GenBank/DDBJ databases">
        <title>Genomic Encyclopedia of Type Strains, Phase IV (KMG-IV): sequencing the most valuable type-strain genomes for metagenomic binning, comparative biology and taxonomic classification.</title>
        <authorList>
            <person name="Goeker M."/>
        </authorList>
    </citation>
    <scope>NUCLEOTIDE SEQUENCE [LARGE SCALE GENOMIC DNA]</scope>
    <source>
        <strain evidence="5 6">DSM 41954</strain>
    </source>
</reference>
<dbReference type="GO" id="GO:0016491">
    <property type="term" value="F:oxidoreductase activity"/>
    <property type="evidence" value="ECO:0007669"/>
    <property type="project" value="UniProtKB-KW"/>
</dbReference>
<dbReference type="InterPro" id="IPR057326">
    <property type="entry name" value="KR_dom"/>
</dbReference>
<evidence type="ECO:0000313" key="6">
    <source>
        <dbReference type="Proteomes" id="UP000756710"/>
    </source>
</evidence>
<evidence type="ECO:0000256" key="1">
    <source>
        <dbReference type="ARBA" id="ARBA00006484"/>
    </source>
</evidence>
<dbReference type="PANTHER" id="PTHR43477">
    <property type="entry name" value="DIHYDROANTICAPSIN 7-DEHYDROGENASE"/>
    <property type="match status" value="1"/>
</dbReference>
<dbReference type="PRINTS" id="PR00081">
    <property type="entry name" value="GDHRDH"/>
</dbReference>
<evidence type="ECO:0000259" key="3">
    <source>
        <dbReference type="SMART" id="SM00822"/>
    </source>
</evidence>
<dbReference type="EMBL" id="JAGGLR010000012">
    <property type="protein sequence ID" value="MBP2063642.1"/>
    <property type="molecule type" value="Genomic_DNA"/>
</dbReference>
<dbReference type="PANTHER" id="PTHR43477:SF1">
    <property type="entry name" value="DIHYDROANTICAPSIN 7-DEHYDROGENASE"/>
    <property type="match status" value="1"/>
</dbReference>
<name>A0A061AD04_9ACTN</name>
<feature type="domain" description="Ketoreductase" evidence="3">
    <location>
        <begin position="7"/>
        <end position="162"/>
    </location>
</feature>
<comment type="similarity">
    <text evidence="1">Belongs to the short-chain dehydrogenases/reductases (SDR) family.</text>
</comment>
<dbReference type="InterPro" id="IPR020904">
    <property type="entry name" value="Sc_DH/Rdtase_CS"/>
</dbReference>
<dbReference type="CDD" id="cd05233">
    <property type="entry name" value="SDR_c"/>
    <property type="match status" value="1"/>
</dbReference>
<dbReference type="EMBL" id="LK022848">
    <property type="protein sequence ID" value="CDR17767.1"/>
    <property type="molecule type" value="Genomic_DNA"/>
</dbReference>
<keyword evidence="6" id="KW-1185">Reference proteome</keyword>
<sequence length="244" mass="25274">MKEFQGLVAAVTGGAGGIGAATAALLTERGATTVVLDRTAPDTPHPYIRCDITDDDAVAAAMRTLADDHGRLDVLVNNAGIGAKGDVTANNREEWHRILDVNVVSMARITAAALPLLRRSDHAAVVNVSSVVALAGVRNRALYSATKGAVLSMTLAMAADHVKEGIRVNCVTPGTVDTPWIGRLLSTAPDPEAESRALRTRQPLGRLVTPEEVAHAITYLASPLSASTTGSALAVDGGMATLKV</sequence>
<dbReference type="AlphaFoldDB" id="A0A061AD04"/>
<evidence type="ECO:0000313" key="4">
    <source>
        <dbReference type="EMBL" id="CDR17767.1"/>
    </source>
</evidence>
<dbReference type="Pfam" id="PF13561">
    <property type="entry name" value="adh_short_C2"/>
    <property type="match status" value="1"/>
</dbReference>
<dbReference type="InterPro" id="IPR051122">
    <property type="entry name" value="SDR_DHRS6-like"/>
</dbReference>
<dbReference type="Proteomes" id="UP000756710">
    <property type="component" value="Unassembled WGS sequence"/>
</dbReference>
<dbReference type="SUPFAM" id="SSF51735">
    <property type="entry name" value="NAD(P)-binding Rossmann-fold domains"/>
    <property type="match status" value="1"/>
</dbReference>
<gene>
    <name evidence="5" type="ORF">J2Z30_004663</name>
    <name evidence="4" type="ORF">SIRAN9741</name>
</gene>
<dbReference type="InterPro" id="IPR002347">
    <property type="entry name" value="SDR_fam"/>
</dbReference>
<reference evidence="4" key="1">
    <citation type="submission" date="2014-05" db="EMBL/GenBank/DDBJ databases">
        <authorList>
            <person name="Horn Fabian"/>
        </authorList>
    </citation>
    <scope>NUCLEOTIDE SEQUENCE</scope>
</reference>
<dbReference type="PRINTS" id="PR00080">
    <property type="entry name" value="SDRFAMILY"/>
</dbReference>
<accession>A0A061AD04</accession>